<reference evidence="11 12" key="1">
    <citation type="submission" date="2016-03" db="EMBL/GenBank/DDBJ databases">
        <title>Deep-sea bacteria in the southern Pacific.</title>
        <authorList>
            <person name="Tang K."/>
        </authorList>
    </citation>
    <scope>NUCLEOTIDE SEQUENCE [LARGE SCALE GENOMIC DNA]</scope>
    <source>
        <strain evidence="11 12">JLT2016</strain>
    </source>
</reference>
<dbReference type="EMBL" id="CP014796">
    <property type="protein sequence ID" value="APX21532.1"/>
    <property type="molecule type" value="Genomic_DNA"/>
</dbReference>
<dbReference type="GO" id="GO:0020037">
    <property type="term" value="F:heme binding"/>
    <property type="evidence" value="ECO:0007669"/>
    <property type="project" value="InterPro"/>
</dbReference>
<evidence type="ECO:0000256" key="9">
    <source>
        <dbReference type="SAM" id="MobiDB-lite"/>
    </source>
</evidence>
<accession>A0A1U7D072</accession>
<keyword evidence="12" id="KW-1185">Reference proteome</keyword>
<feature type="domain" description="Cytochrome c" evidence="10">
    <location>
        <begin position="30"/>
        <end position="131"/>
    </location>
</feature>
<evidence type="ECO:0000313" key="11">
    <source>
        <dbReference type="EMBL" id="APX21532.1"/>
    </source>
</evidence>
<sequence length="150" mass="16087">MGTVFAVLAAAGFWIVLGQGATENASAASLDIAEGKTLYAENCASCHGAELEGEPDWRSPGPDGRLPAPPHDETGHTWHHPDSVLFDYTKLGGEALMAQRGMDFDSGMPGFGDRLTDQQIRNILGYIRSTWPEDLKQAQAERTKADSGAN</sequence>
<organism evidence="11 12">
    <name type="scientific">Salipiger profundus</name>
    <dbReference type="NCBI Taxonomy" id="1229727"/>
    <lineage>
        <taxon>Bacteria</taxon>
        <taxon>Pseudomonadati</taxon>
        <taxon>Pseudomonadota</taxon>
        <taxon>Alphaproteobacteria</taxon>
        <taxon>Rhodobacterales</taxon>
        <taxon>Roseobacteraceae</taxon>
        <taxon>Salipiger</taxon>
    </lineage>
</organism>
<evidence type="ECO:0000259" key="10">
    <source>
        <dbReference type="PROSITE" id="PS51007"/>
    </source>
</evidence>
<dbReference type="PROSITE" id="PS51007">
    <property type="entry name" value="CYTC"/>
    <property type="match status" value="1"/>
</dbReference>
<dbReference type="PRINTS" id="PR00605">
    <property type="entry name" value="CYTCHROMECIC"/>
</dbReference>
<dbReference type="InterPro" id="IPR051459">
    <property type="entry name" value="Cytochrome_c-type_DH"/>
</dbReference>
<evidence type="ECO:0000256" key="2">
    <source>
        <dbReference type="ARBA" id="ARBA00022448"/>
    </source>
</evidence>
<comment type="cofactor">
    <cofactor evidence="1">
        <name>heme c</name>
        <dbReference type="ChEBI" id="CHEBI:61717"/>
    </cofactor>
</comment>
<dbReference type="PANTHER" id="PTHR35008">
    <property type="entry name" value="BLL4482 PROTEIN-RELATED"/>
    <property type="match status" value="1"/>
</dbReference>
<evidence type="ECO:0000256" key="4">
    <source>
        <dbReference type="ARBA" id="ARBA00022660"/>
    </source>
</evidence>
<dbReference type="PANTHER" id="PTHR35008:SF4">
    <property type="entry name" value="BLL4482 PROTEIN"/>
    <property type="match status" value="1"/>
</dbReference>
<dbReference type="AlphaFoldDB" id="A0A1U7D072"/>
<dbReference type="KEGG" id="tpro:Ga0080559_TMP736"/>
<evidence type="ECO:0000256" key="5">
    <source>
        <dbReference type="ARBA" id="ARBA00022723"/>
    </source>
</evidence>
<keyword evidence="5 8" id="KW-0479">Metal-binding</keyword>
<dbReference type="InterPro" id="IPR009056">
    <property type="entry name" value="Cyt_c-like_dom"/>
</dbReference>
<dbReference type="InterPro" id="IPR036909">
    <property type="entry name" value="Cyt_c-like_dom_sf"/>
</dbReference>
<evidence type="ECO:0000256" key="3">
    <source>
        <dbReference type="ARBA" id="ARBA00022617"/>
    </source>
</evidence>
<dbReference type="GO" id="GO:0005506">
    <property type="term" value="F:iron ion binding"/>
    <property type="evidence" value="ECO:0007669"/>
    <property type="project" value="InterPro"/>
</dbReference>
<evidence type="ECO:0000256" key="7">
    <source>
        <dbReference type="ARBA" id="ARBA00023004"/>
    </source>
</evidence>
<evidence type="ECO:0000256" key="6">
    <source>
        <dbReference type="ARBA" id="ARBA00022982"/>
    </source>
</evidence>
<dbReference type="SUPFAM" id="SSF46626">
    <property type="entry name" value="Cytochrome c"/>
    <property type="match status" value="1"/>
</dbReference>
<dbReference type="Gene3D" id="1.10.760.10">
    <property type="entry name" value="Cytochrome c-like domain"/>
    <property type="match status" value="1"/>
</dbReference>
<keyword evidence="7 8" id="KW-0408">Iron</keyword>
<dbReference type="STRING" id="1229727.Ga0080559_TMP736"/>
<dbReference type="InterPro" id="IPR008168">
    <property type="entry name" value="Cyt_C_IC"/>
</dbReference>
<name>A0A1U7D072_9RHOB</name>
<gene>
    <name evidence="11" type="ORF">Ga0080559_TMP736</name>
</gene>
<protein>
    <submittedName>
        <fullName evidence="11">Cytochrome c, mono-and diheme variants family</fullName>
    </submittedName>
</protein>
<keyword evidence="3 8" id="KW-0349">Heme</keyword>
<keyword evidence="4" id="KW-0679">Respiratory chain</keyword>
<keyword evidence="2" id="KW-0813">Transport</keyword>
<feature type="region of interest" description="Disordered" evidence="9">
    <location>
        <begin position="51"/>
        <end position="79"/>
    </location>
</feature>
<keyword evidence="6" id="KW-0249">Electron transport</keyword>
<evidence type="ECO:0000256" key="8">
    <source>
        <dbReference type="PROSITE-ProRule" id="PRU00433"/>
    </source>
</evidence>
<dbReference type="Pfam" id="PF00034">
    <property type="entry name" value="Cytochrom_C"/>
    <property type="match status" value="1"/>
</dbReference>
<evidence type="ECO:0000256" key="1">
    <source>
        <dbReference type="ARBA" id="ARBA00001926"/>
    </source>
</evidence>
<dbReference type="RefSeq" id="WP_017468877.1">
    <property type="nucleotide sequence ID" value="NZ_BMEW01000002.1"/>
</dbReference>
<feature type="compositionally biased region" description="Basic and acidic residues" evidence="9">
    <location>
        <begin position="70"/>
        <end position="79"/>
    </location>
</feature>
<dbReference type="Proteomes" id="UP000186559">
    <property type="component" value="Chromosome"/>
</dbReference>
<dbReference type="GO" id="GO:0009055">
    <property type="term" value="F:electron transfer activity"/>
    <property type="evidence" value="ECO:0007669"/>
    <property type="project" value="InterPro"/>
</dbReference>
<evidence type="ECO:0000313" key="12">
    <source>
        <dbReference type="Proteomes" id="UP000186559"/>
    </source>
</evidence>
<proteinExistence type="predicted"/>